<feature type="region of interest" description="Disordered" evidence="1">
    <location>
        <begin position="1"/>
        <end position="103"/>
    </location>
</feature>
<reference evidence="2" key="1">
    <citation type="submission" date="2022-08" db="EMBL/GenBank/DDBJ databases">
        <authorList>
            <person name="Gutierrez-Valencia J."/>
        </authorList>
    </citation>
    <scope>NUCLEOTIDE SEQUENCE</scope>
</reference>
<dbReference type="Proteomes" id="UP001154282">
    <property type="component" value="Unassembled WGS sequence"/>
</dbReference>
<name>A0AAV0MLF0_9ROSI</name>
<evidence type="ECO:0000256" key="1">
    <source>
        <dbReference type="SAM" id="MobiDB-lite"/>
    </source>
</evidence>
<evidence type="ECO:0000313" key="2">
    <source>
        <dbReference type="EMBL" id="CAI0446854.1"/>
    </source>
</evidence>
<dbReference type="AlphaFoldDB" id="A0AAV0MLF0"/>
<gene>
    <name evidence="2" type="ORF">LITE_LOCUS29182</name>
</gene>
<comment type="caution">
    <text evidence="2">The sequence shown here is derived from an EMBL/GenBank/DDBJ whole genome shotgun (WGS) entry which is preliminary data.</text>
</comment>
<evidence type="ECO:0000313" key="3">
    <source>
        <dbReference type="Proteomes" id="UP001154282"/>
    </source>
</evidence>
<organism evidence="2 3">
    <name type="scientific">Linum tenue</name>
    <dbReference type="NCBI Taxonomy" id="586396"/>
    <lineage>
        <taxon>Eukaryota</taxon>
        <taxon>Viridiplantae</taxon>
        <taxon>Streptophyta</taxon>
        <taxon>Embryophyta</taxon>
        <taxon>Tracheophyta</taxon>
        <taxon>Spermatophyta</taxon>
        <taxon>Magnoliopsida</taxon>
        <taxon>eudicotyledons</taxon>
        <taxon>Gunneridae</taxon>
        <taxon>Pentapetalae</taxon>
        <taxon>rosids</taxon>
        <taxon>fabids</taxon>
        <taxon>Malpighiales</taxon>
        <taxon>Linaceae</taxon>
        <taxon>Linum</taxon>
    </lineage>
</organism>
<keyword evidence="3" id="KW-1185">Reference proteome</keyword>
<dbReference type="EMBL" id="CAMGYJ010000007">
    <property type="protein sequence ID" value="CAI0446854.1"/>
    <property type="molecule type" value="Genomic_DNA"/>
</dbReference>
<accession>A0AAV0MLF0</accession>
<proteinExistence type="predicted"/>
<protein>
    <submittedName>
        <fullName evidence="2">Uncharacterized protein</fullName>
    </submittedName>
</protein>
<sequence>MMRMKNKPPTAAGGSPDSMGAEWEMRPGGMLVQKRNPDSDHRSIPPPTIRVRVNLPRNQHQLSSFFRGAEEDVDRTDWATPSRPEADLQRQRTSNPVEKDGEN</sequence>